<dbReference type="OrthoDB" id="10337766at2759"/>
<evidence type="ECO:0000256" key="2">
    <source>
        <dbReference type="SAM" id="Phobius"/>
    </source>
</evidence>
<feature type="region of interest" description="Disordered" evidence="1">
    <location>
        <begin position="351"/>
        <end position="374"/>
    </location>
</feature>
<organism evidence="3 4">
    <name type="scientific">Haemonchus contortus</name>
    <name type="common">Barber pole worm</name>
    <dbReference type="NCBI Taxonomy" id="6289"/>
    <lineage>
        <taxon>Eukaryota</taxon>
        <taxon>Metazoa</taxon>
        <taxon>Ecdysozoa</taxon>
        <taxon>Nematoda</taxon>
        <taxon>Chromadorea</taxon>
        <taxon>Rhabditida</taxon>
        <taxon>Rhabditina</taxon>
        <taxon>Rhabditomorpha</taxon>
        <taxon>Strongyloidea</taxon>
        <taxon>Trichostrongylidae</taxon>
        <taxon>Haemonchus</taxon>
    </lineage>
</organism>
<dbReference type="Proteomes" id="UP000025227">
    <property type="component" value="Unplaced"/>
</dbReference>
<sequence length="444" mass="50025">LRRIAFGIRSYLGISVMVYCIFHVTVWTTFVMLIKCVVVNRQNQPVSSESYPDELQDMRSDLDDLTLRQNGRPTPGLENLIELPTLTTSNYWSFDEGSGHSPVAIRPVEPLFKKLVPISFYDEAFVDISNDFADLNSARETFTVPPTDPADSFTIISVSERKIRPRNGPYDALTNSTRRDPLQASNDFLDSNDAQWSFTVRPIQPEDSPAILSDSERETGFPDDPLNEFTISTPPNPLSPANAFSTTPTPSIHKFILEKGQTEPLYSSSEETTPIPLMSTTQTSTEEPYVTISLPNEEDDPAPAPRPIPSEPFDTPTPILTEHSSTFQEVRENVLTTRSAYDKINDAEVKRGPKLPHKKGSGVVTSENKQNSTPKNELIQRRMMSAFIRAAGRRIVSRDVPLTTKKLNMFKRSKSSRMPRKRMLRKSRPHGKIHLYEIQRNISG</sequence>
<protein>
    <submittedName>
        <fullName evidence="4">WASH_WAHD domain-containing protein</fullName>
    </submittedName>
</protein>
<evidence type="ECO:0000313" key="3">
    <source>
        <dbReference type="Proteomes" id="UP000025227"/>
    </source>
</evidence>
<keyword evidence="2" id="KW-1133">Transmembrane helix</keyword>
<dbReference type="AlphaFoldDB" id="A0A7I4Y6Y6"/>
<feature type="compositionally biased region" description="Polar residues" evidence="1">
    <location>
        <begin position="363"/>
        <end position="374"/>
    </location>
</feature>
<evidence type="ECO:0000256" key="1">
    <source>
        <dbReference type="SAM" id="MobiDB-lite"/>
    </source>
</evidence>
<reference evidence="4" key="1">
    <citation type="submission" date="2020-12" db="UniProtKB">
        <authorList>
            <consortium name="WormBaseParasite"/>
        </authorList>
    </citation>
    <scope>IDENTIFICATION</scope>
    <source>
        <strain evidence="4">MHco3</strain>
    </source>
</reference>
<feature type="transmembrane region" description="Helical" evidence="2">
    <location>
        <begin position="12"/>
        <end position="34"/>
    </location>
</feature>
<accession>A0A7I4Y6Y6</accession>
<name>A0A7I4Y6Y6_HAECO</name>
<proteinExistence type="predicted"/>
<keyword evidence="3" id="KW-1185">Reference proteome</keyword>
<evidence type="ECO:0000313" key="4">
    <source>
        <dbReference type="WBParaSite" id="HCON_00059500-00001"/>
    </source>
</evidence>
<dbReference type="WBParaSite" id="HCON_00059500-00001">
    <property type="protein sequence ID" value="HCON_00059500-00001"/>
    <property type="gene ID" value="HCON_00059500"/>
</dbReference>
<keyword evidence="2" id="KW-0472">Membrane</keyword>
<feature type="region of interest" description="Disordered" evidence="1">
    <location>
        <begin position="264"/>
        <end position="286"/>
    </location>
</feature>
<keyword evidence="2" id="KW-0812">Transmembrane</keyword>